<keyword evidence="3" id="KW-1185">Reference proteome</keyword>
<reference evidence="2" key="1">
    <citation type="submission" date="2021-01" db="EMBL/GenBank/DDBJ databases">
        <title>Modified the classification status of verrucomicrobia.</title>
        <authorList>
            <person name="Feng X."/>
        </authorList>
    </citation>
    <scope>NUCLEOTIDE SEQUENCE</scope>
    <source>
        <strain evidence="2">KCTC 22201</strain>
    </source>
</reference>
<accession>A0A934RAV4</accession>
<proteinExistence type="predicted"/>
<dbReference type="AlphaFoldDB" id="A0A934RAV4"/>
<dbReference type="Proteomes" id="UP000658278">
    <property type="component" value="Unassembled WGS sequence"/>
</dbReference>
<sequence>MVGHFQSILESEGIRTEVRNEGGSSLAGEVPFTQVFPELWVIEPEDTERAKQLIETYLAEDSRSSATLKPWTCPNCAETVTAELAECWNCGTPFPTP</sequence>
<dbReference type="Pfam" id="PF09413">
    <property type="entry name" value="DUF2007"/>
    <property type="match status" value="1"/>
</dbReference>
<dbReference type="InterPro" id="IPR018551">
    <property type="entry name" value="DUF2007"/>
</dbReference>
<gene>
    <name evidence="2" type="ORF">JIN81_08915</name>
</gene>
<comment type="caution">
    <text evidence="2">The sequence shown here is derived from an EMBL/GenBank/DDBJ whole genome shotgun (WGS) entry which is preliminary data.</text>
</comment>
<evidence type="ECO:0000259" key="1">
    <source>
        <dbReference type="Pfam" id="PF09413"/>
    </source>
</evidence>
<protein>
    <submittedName>
        <fullName evidence="2">DUF2007 domain-containing protein</fullName>
    </submittedName>
</protein>
<dbReference type="EMBL" id="JAENII010000005">
    <property type="protein sequence ID" value="MBK1827140.1"/>
    <property type="molecule type" value="Genomic_DNA"/>
</dbReference>
<organism evidence="2 3">
    <name type="scientific">Haloferula rosea</name>
    <dbReference type="NCBI Taxonomy" id="490093"/>
    <lineage>
        <taxon>Bacteria</taxon>
        <taxon>Pseudomonadati</taxon>
        <taxon>Verrucomicrobiota</taxon>
        <taxon>Verrucomicrobiia</taxon>
        <taxon>Verrucomicrobiales</taxon>
        <taxon>Verrucomicrobiaceae</taxon>
        <taxon>Haloferula</taxon>
    </lineage>
</organism>
<feature type="domain" description="DUF2007" evidence="1">
    <location>
        <begin position="6"/>
        <end position="55"/>
    </location>
</feature>
<evidence type="ECO:0000313" key="3">
    <source>
        <dbReference type="Proteomes" id="UP000658278"/>
    </source>
</evidence>
<name>A0A934RAV4_9BACT</name>
<evidence type="ECO:0000313" key="2">
    <source>
        <dbReference type="EMBL" id="MBK1827140.1"/>
    </source>
</evidence>